<evidence type="ECO:0000256" key="1">
    <source>
        <dbReference type="ARBA" id="ARBA00004448"/>
    </source>
</evidence>
<reference evidence="15" key="1">
    <citation type="submission" date="2021-01" db="EMBL/GenBank/DDBJ databases">
        <authorList>
            <person name="Corre E."/>
            <person name="Pelletier E."/>
            <person name="Niang G."/>
            <person name="Scheremetjew M."/>
            <person name="Finn R."/>
            <person name="Kale V."/>
            <person name="Holt S."/>
            <person name="Cochrane G."/>
            <person name="Meng A."/>
            <person name="Brown T."/>
            <person name="Cohen L."/>
        </authorList>
    </citation>
    <scope>NUCLEOTIDE SEQUENCE</scope>
    <source>
        <strain evidence="15">SAG 11-49</strain>
    </source>
</reference>
<feature type="repeat" description="Solcar" evidence="12">
    <location>
        <begin position="125"/>
        <end position="210"/>
    </location>
</feature>
<keyword evidence="10" id="KW-0496">Mitochondrion</keyword>
<protein>
    <recommendedName>
        <fullName evidence="16">ADP,ATP carrier protein</fullName>
    </recommendedName>
</protein>
<evidence type="ECO:0000256" key="4">
    <source>
        <dbReference type="ARBA" id="ARBA00022692"/>
    </source>
</evidence>
<gene>
    <name evidence="15" type="ORF">CLEI1391_LOCUS9843</name>
</gene>
<evidence type="ECO:0000256" key="6">
    <source>
        <dbReference type="ARBA" id="ARBA00022737"/>
    </source>
</evidence>
<evidence type="ECO:0000256" key="8">
    <source>
        <dbReference type="ARBA" id="ARBA00022837"/>
    </source>
</evidence>
<keyword evidence="8" id="KW-0106">Calcium</keyword>
<evidence type="ECO:0000256" key="14">
    <source>
        <dbReference type="SAM" id="Phobius"/>
    </source>
</evidence>
<evidence type="ECO:0000313" key="15">
    <source>
        <dbReference type="EMBL" id="CAD8680911.1"/>
    </source>
</evidence>
<feature type="transmembrane region" description="Helical" evidence="14">
    <location>
        <begin position="224"/>
        <end position="246"/>
    </location>
</feature>
<accession>A0A7S0RKZ0</accession>
<evidence type="ECO:0000256" key="12">
    <source>
        <dbReference type="PROSITE-ProRule" id="PRU00282"/>
    </source>
</evidence>
<evidence type="ECO:0008006" key="16">
    <source>
        <dbReference type="Google" id="ProtNLM"/>
    </source>
</evidence>
<organism evidence="15">
    <name type="scientific">Chlamydomonas leiostraca</name>
    <dbReference type="NCBI Taxonomy" id="1034604"/>
    <lineage>
        <taxon>Eukaryota</taxon>
        <taxon>Viridiplantae</taxon>
        <taxon>Chlorophyta</taxon>
        <taxon>core chlorophytes</taxon>
        <taxon>Chlorophyceae</taxon>
        <taxon>CS clade</taxon>
        <taxon>Chlamydomonadales</taxon>
        <taxon>Chlamydomonadaceae</taxon>
        <taxon>Chlamydomonas</taxon>
    </lineage>
</organism>
<evidence type="ECO:0000256" key="9">
    <source>
        <dbReference type="ARBA" id="ARBA00022989"/>
    </source>
</evidence>
<keyword evidence="3 13" id="KW-0813">Transport</keyword>
<dbReference type="GO" id="GO:0046872">
    <property type="term" value="F:metal ion binding"/>
    <property type="evidence" value="ECO:0007669"/>
    <property type="project" value="UniProtKB-KW"/>
</dbReference>
<dbReference type="FunFam" id="1.50.40.10:FF:000016">
    <property type="entry name" value="Solute carrier family 25 member 23"/>
    <property type="match status" value="1"/>
</dbReference>
<keyword evidence="7" id="KW-0999">Mitochondrion inner membrane</keyword>
<dbReference type="InterPro" id="IPR023395">
    <property type="entry name" value="MCP_dom_sf"/>
</dbReference>
<keyword evidence="11 12" id="KW-0472">Membrane</keyword>
<dbReference type="Pfam" id="PF00153">
    <property type="entry name" value="Mito_carr"/>
    <property type="match status" value="3"/>
</dbReference>
<evidence type="ECO:0000256" key="10">
    <source>
        <dbReference type="ARBA" id="ARBA00023128"/>
    </source>
</evidence>
<dbReference type="SUPFAM" id="SSF103506">
    <property type="entry name" value="Mitochondrial carrier"/>
    <property type="match status" value="1"/>
</dbReference>
<proteinExistence type="inferred from homology"/>
<keyword evidence="5" id="KW-0479">Metal-binding</keyword>
<dbReference type="PRINTS" id="PR00926">
    <property type="entry name" value="MITOCARRIER"/>
</dbReference>
<name>A0A7S0RKZ0_9CHLO</name>
<feature type="repeat" description="Solcar" evidence="12">
    <location>
        <begin position="222"/>
        <end position="311"/>
    </location>
</feature>
<dbReference type="GO" id="GO:0005743">
    <property type="term" value="C:mitochondrial inner membrane"/>
    <property type="evidence" value="ECO:0007669"/>
    <property type="project" value="UniProtKB-SubCell"/>
</dbReference>
<feature type="repeat" description="Solcar" evidence="12">
    <location>
        <begin position="31"/>
        <end position="117"/>
    </location>
</feature>
<keyword evidence="6" id="KW-0677">Repeat</keyword>
<evidence type="ECO:0000256" key="3">
    <source>
        <dbReference type="ARBA" id="ARBA00022448"/>
    </source>
</evidence>
<evidence type="ECO:0000256" key="2">
    <source>
        <dbReference type="ARBA" id="ARBA00006375"/>
    </source>
</evidence>
<keyword evidence="9 14" id="KW-1133">Transmembrane helix</keyword>
<comment type="similarity">
    <text evidence="2 13">Belongs to the mitochondrial carrier (TC 2.A.29) family.</text>
</comment>
<dbReference type="EMBL" id="HBFB01017549">
    <property type="protein sequence ID" value="CAD8680911.1"/>
    <property type="molecule type" value="Transcribed_RNA"/>
</dbReference>
<evidence type="ECO:0000256" key="11">
    <source>
        <dbReference type="ARBA" id="ARBA00023136"/>
    </source>
</evidence>
<feature type="transmembrane region" description="Helical" evidence="14">
    <location>
        <begin position="182"/>
        <end position="204"/>
    </location>
</feature>
<dbReference type="Gene3D" id="1.50.40.10">
    <property type="entry name" value="Mitochondrial carrier domain"/>
    <property type="match status" value="1"/>
</dbReference>
<dbReference type="PROSITE" id="PS50920">
    <property type="entry name" value="SOLCAR"/>
    <property type="match status" value="3"/>
</dbReference>
<dbReference type="InterPro" id="IPR002067">
    <property type="entry name" value="MCP"/>
</dbReference>
<dbReference type="InterPro" id="IPR018108">
    <property type="entry name" value="MCP_transmembrane"/>
</dbReference>
<dbReference type="PANTHER" id="PTHR24089">
    <property type="entry name" value="SOLUTE CARRIER FAMILY 25"/>
    <property type="match status" value="1"/>
</dbReference>
<sequence>MSVAADSEAAGPGPSSERARLLQQQQYHDDVRVYKVLFSGALAGGISRTATAPVDRLKMILQVQDECKRGMTLREGMQRIASEGSLKAYFKGNGANVVKIAPETAIKLTLNDTLKHVLPRDSDHIRPVERMVAGGIAGAVAQFLLYPLDTIRTRLAVSEHGTYRGILHAAYRMHRDEGVHSFYRGLLPSMIGILPYAGVDIMLFEMFKQRLLDNADRAGVAPSHMGLLGAGMLSSSIAQLVSYPLALIRTRLQAQGVGGCALKYAGMADVARKTLAREGVRGLYKGLLPNIIKLAPAAGISWYVFEETKMSLGVDPRS</sequence>
<dbReference type="AlphaFoldDB" id="A0A7S0RKZ0"/>
<evidence type="ECO:0000256" key="13">
    <source>
        <dbReference type="RuleBase" id="RU000488"/>
    </source>
</evidence>
<comment type="subcellular location">
    <subcellularLocation>
        <location evidence="1">Mitochondrion inner membrane</location>
        <topology evidence="1">Multi-pass membrane protein</topology>
    </subcellularLocation>
</comment>
<evidence type="ECO:0000256" key="5">
    <source>
        <dbReference type="ARBA" id="ARBA00022723"/>
    </source>
</evidence>
<evidence type="ECO:0000256" key="7">
    <source>
        <dbReference type="ARBA" id="ARBA00022792"/>
    </source>
</evidence>
<keyword evidence="4 12" id="KW-0812">Transmembrane</keyword>
<dbReference type="GO" id="GO:0055085">
    <property type="term" value="P:transmembrane transport"/>
    <property type="evidence" value="ECO:0007669"/>
    <property type="project" value="InterPro"/>
</dbReference>